<sequence>MTRSPSLGSAALWHELTVGLVLPDRVFGAAVDIDGLLSDPELHFAATLTTSRLLLMPRAGSFARLSLEWETLPEIGVFTAAMPPGDDSLTADDRGRLETWMRDVASSCHALRDRIRESAERAVRDASEGQDTSLPESLPPHAHVVSAHVGTRVVGPSEGSPVGAVDVAGAGSGAAHPPLDAVTDESVFVERATGRVLGRRRTTRVEGEVVAVDYRAEDARVGRADLVRWYDQHIDREVLFDDVWQVYVHLLAGLEAPATVAYFTEQ</sequence>
<organism evidence="2 3">
    <name type="scientific">Frondihabitans cladoniiphilus</name>
    <dbReference type="NCBI Taxonomy" id="715785"/>
    <lineage>
        <taxon>Bacteria</taxon>
        <taxon>Bacillati</taxon>
        <taxon>Actinomycetota</taxon>
        <taxon>Actinomycetes</taxon>
        <taxon>Micrococcales</taxon>
        <taxon>Microbacteriaceae</taxon>
        <taxon>Frondihabitans</taxon>
    </lineage>
</organism>
<dbReference type="RefSeq" id="WP_345376076.1">
    <property type="nucleotide sequence ID" value="NZ_BAABLM010000004.1"/>
</dbReference>
<evidence type="ECO:0008006" key="4">
    <source>
        <dbReference type="Google" id="ProtNLM"/>
    </source>
</evidence>
<keyword evidence="3" id="KW-1185">Reference proteome</keyword>
<gene>
    <name evidence="2" type="ORF">GCM10025780_23560</name>
</gene>
<name>A0ABP8W0J2_9MICO</name>
<dbReference type="Proteomes" id="UP001501295">
    <property type="component" value="Unassembled WGS sequence"/>
</dbReference>
<feature type="region of interest" description="Disordered" evidence="1">
    <location>
        <begin position="121"/>
        <end position="140"/>
    </location>
</feature>
<proteinExistence type="predicted"/>
<dbReference type="EMBL" id="BAABLM010000004">
    <property type="protein sequence ID" value="GAA4677966.1"/>
    <property type="molecule type" value="Genomic_DNA"/>
</dbReference>
<protein>
    <recommendedName>
        <fullName evidence="4">ASCH domain-containing protein</fullName>
    </recommendedName>
</protein>
<evidence type="ECO:0000313" key="3">
    <source>
        <dbReference type="Proteomes" id="UP001501295"/>
    </source>
</evidence>
<evidence type="ECO:0000256" key="1">
    <source>
        <dbReference type="SAM" id="MobiDB-lite"/>
    </source>
</evidence>
<comment type="caution">
    <text evidence="2">The sequence shown here is derived from an EMBL/GenBank/DDBJ whole genome shotgun (WGS) entry which is preliminary data.</text>
</comment>
<accession>A0ABP8W0J2</accession>
<evidence type="ECO:0000313" key="2">
    <source>
        <dbReference type="EMBL" id="GAA4677966.1"/>
    </source>
</evidence>
<reference evidence="3" key="1">
    <citation type="journal article" date="2019" name="Int. J. Syst. Evol. Microbiol.">
        <title>The Global Catalogue of Microorganisms (GCM) 10K type strain sequencing project: providing services to taxonomists for standard genome sequencing and annotation.</title>
        <authorList>
            <consortium name="The Broad Institute Genomics Platform"/>
            <consortium name="The Broad Institute Genome Sequencing Center for Infectious Disease"/>
            <person name="Wu L."/>
            <person name="Ma J."/>
        </authorList>
    </citation>
    <scope>NUCLEOTIDE SEQUENCE [LARGE SCALE GENOMIC DNA]</scope>
    <source>
        <strain evidence="3">JCM 18956</strain>
    </source>
</reference>